<dbReference type="InterPro" id="IPR038584">
    <property type="entry name" value="Ribosomal_bL33_sf"/>
</dbReference>
<evidence type="ECO:0000256" key="5">
    <source>
        <dbReference type="HAMAP-Rule" id="MF_00294"/>
    </source>
</evidence>
<dbReference type="AlphaFoldDB" id="A0A0U9HPD2"/>
<dbReference type="PANTHER" id="PTHR43168:SF2">
    <property type="entry name" value="LARGE RIBOSOMAL SUBUNIT PROTEIN BL33C"/>
    <property type="match status" value="1"/>
</dbReference>
<comment type="caution">
    <text evidence="6">The sequence shown here is derived from an EMBL/GenBank/DDBJ whole genome shotgun (WGS) entry which is preliminary data.</text>
</comment>
<organism evidence="6 7">
    <name type="scientific">Thermodesulfovibrio aggregans</name>
    <dbReference type="NCBI Taxonomy" id="86166"/>
    <lineage>
        <taxon>Bacteria</taxon>
        <taxon>Pseudomonadati</taxon>
        <taxon>Nitrospirota</taxon>
        <taxon>Thermodesulfovibrionia</taxon>
        <taxon>Thermodesulfovibrionales</taxon>
        <taxon>Thermodesulfovibrionaceae</taxon>
        <taxon>Thermodesulfovibrio</taxon>
    </lineage>
</organism>
<dbReference type="NCBIfam" id="NF001764">
    <property type="entry name" value="PRK00504.1"/>
    <property type="match status" value="1"/>
</dbReference>
<dbReference type="NCBIfam" id="TIGR01023">
    <property type="entry name" value="rpmG_bact"/>
    <property type="match status" value="1"/>
</dbReference>
<dbReference type="STRING" id="86166.TAGGR_11050"/>
<dbReference type="GO" id="GO:1990904">
    <property type="term" value="C:ribonucleoprotein complex"/>
    <property type="evidence" value="ECO:0007669"/>
    <property type="project" value="UniProtKB-KW"/>
</dbReference>
<evidence type="ECO:0000313" key="7">
    <source>
        <dbReference type="Proteomes" id="UP000054976"/>
    </source>
</evidence>
<sequence>MRDIILLQCTECKSKNYSTTKNKKNTPDKLQLKKYCKHCRKHTLHKETKA</sequence>
<dbReference type="InterPro" id="IPR011332">
    <property type="entry name" value="Ribosomal_zn-bd"/>
</dbReference>
<dbReference type="NCBIfam" id="NF001860">
    <property type="entry name" value="PRK00595.1"/>
    <property type="match status" value="1"/>
</dbReference>
<dbReference type="EMBL" id="BCNO01000001">
    <property type="protein sequence ID" value="GAQ94859.1"/>
    <property type="molecule type" value="Genomic_DNA"/>
</dbReference>
<dbReference type="Pfam" id="PF00471">
    <property type="entry name" value="Ribosomal_L33"/>
    <property type="match status" value="1"/>
</dbReference>
<reference evidence="7" key="1">
    <citation type="submission" date="2016-01" db="EMBL/GenBank/DDBJ databases">
        <title>Draft genome sequence of Thermodesulfovibrio aggregans strain TGE-P1.</title>
        <authorList>
            <person name="Sekiguchi Y."/>
            <person name="Ohashi A."/>
            <person name="Matsuura N."/>
            <person name="Tourlousse M.D."/>
        </authorList>
    </citation>
    <scope>NUCLEOTIDE SEQUENCE [LARGE SCALE GENOMIC DNA]</scope>
    <source>
        <strain evidence="7">TGE-P1</strain>
    </source>
</reference>
<evidence type="ECO:0000256" key="1">
    <source>
        <dbReference type="ARBA" id="ARBA00007596"/>
    </source>
</evidence>
<evidence type="ECO:0000313" key="6">
    <source>
        <dbReference type="EMBL" id="GAQ94859.1"/>
    </source>
</evidence>
<dbReference type="GO" id="GO:0006412">
    <property type="term" value="P:translation"/>
    <property type="evidence" value="ECO:0007669"/>
    <property type="project" value="UniProtKB-UniRule"/>
</dbReference>
<dbReference type="InterPro" id="IPR018264">
    <property type="entry name" value="Ribosomal_bL33_CS"/>
</dbReference>
<dbReference type="Proteomes" id="UP000054976">
    <property type="component" value="Unassembled WGS sequence"/>
</dbReference>
<dbReference type="PANTHER" id="PTHR43168">
    <property type="entry name" value="50S RIBOSOMAL PROTEIN L33, CHLOROPLASTIC"/>
    <property type="match status" value="1"/>
</dbReference>
<keyword evidence="2 5" id="KW-0689">Ribosomal protein</keyword>
<dbReference type="InterPro" id="IPR001705">
    <property type="entry name" value="Ribosomal_bL33"/>
</dbReference>
<proteinExistence type="inferred from homology"/>
<dbReference type="SUPFAM" id="SSF57829">
    <property type="entry name" value="Zn-binding ribosomal proteins"/>
    <property type="match status" value="1"/>
</dbReference>
<keyword evidence="3 5" id="KW-0687">Ribonucleoprotein</keyword>
<name>A0A0U9HPD2_9BACT</name>
<comment type="similarity">
    <text evidence="1 5">Belongs to the bacterial ribosomal protein bL33 family.</text>
</comment>
<dbReference type="GO" id="GO:0003735">
    <property type="term" value="F:structural constituent of ribosome"/>
    <property type="evidence" value="ECO:0007669"/>
    <property type="project" value="InterPro"/>
</dbReference>
<evidence type="ECO:0000256" key="2">
    <source>
        <dbReference type="ARBA" id="ARBA00022980"/>
    </source>
</evidence>
<evidence type="ECO:0000256" key="4">
    <source>
        <dbReference type="ARBA" id="ARBA00035176"/>
    </source>
</evidence>
<evidence type="ECO:0000256" key="3">
    <source>
        <dbReference type="ARBA" id="ARBA00023274"/>
    </source>
</evidence>
<gene>
    <name evidence="5" type="primary">rpmG</name>
    <name evidence="6" type="ORF">TAGGR_11050</name>
</gene>
<accession>A0A0U9HPD2</accession>
<dbReference type="Gene3D" id="2.20.28.120">
    <property type="entry name" value="Ribosomal protein L33"/>
    <property type="match status" value="1"/>
</dbReference>
<dbReference type="RefSeq" id="WP_059176273.1">
    <property type="nucleotide sequence ID" value="NZ_BCNO01000001.1"/>
</dbReference>
<keyword evidence="7" id="KW-1185">Reference proteome</keyword>
<protein>
    <recommendedName>
        <fullName evidence="4 5">Large ribosomal subunit protein bL33</fullName>
    </recommendedName>
</protein>
<dbReference type="GO" id="GO:0005840">
    <property type="term" value="C:ribosome"/>
    <property type="evidence" value="ECO:0007669"/>
    <property type="project" value="UniProtKB-KW"/>
</dbReference>
<dbReference type="PROSITE" id="PS00582">
    <property type="entry name" value="RIBOSOMAL_L33"/>
    <property type="match status" value="1"/>
</dbReference>
<dbReference type="GO" id="GO:0005737">
    <property type="term" value="C:cytoplasm"/>
    <property type="evidence" value="ECO:0007669"/>
    <property type="project" value="UniProtKB-ARBA"/>
</dbReference>
<dbReference type="HAMAP" id="MF_00294">
    <property type="entry name" value="Ribosomal_bL33"/>
    <property type="match status" value="1"/>
</dbReference>